<dbReference type="AlphaFoldDB" id="A0A917Z9F3"/>
<comment type="caution">
    <text evidence="1">The sequence shown here is derived from an EMBL/GenBank/DDBJ whole genome shotgun (WGS) entry which is preliminary data.</text>
</comment>
<evidence type="ECO:0000313" key="1">
    <source>
        <dbReference type="EMBL" id="GGO78955.1"/>
    </source>
</evidence>
<organism evidence="1 2">
    <name type="scientific">Nonomuraea cavernae</name>
    <dbReference type="NCBI Taxonomy" id="2045107"/>
    <lineage>
        <taxon>Bacteria</taxon>
        <taxon>Bacillati</taxon>
        <taxon>Actinomycetota</taxon>
        <taxon>Actinomycetes</taxon>
        <taxon>Streptosporangiales</taxon>
        <taxon>Streptosporangiaceae</taxon>
        <taxon>Nonomuraea</taxon>
    </lineage>
</organism>
<protein>
    <submittedName>
        <fullName evidence="1">Uncharacterized protein</fullName>
    </submittedName>
</protein>
<sequence>MTATTGTVNRPGFDGDIEDPEGCRPWLLAYTRGLAEYMEVCEREGVDPVTAGRAHIGLFVRALTERPSRRGANVVALSTDGPSDAAVPGHTVHGSEHDLDNLYGAGTFHGASLLRRP</sequence>
<reference evidence="1" key="1">
    <citation type="journal article" date="2014" name="Int. J. Syst. Evol. Microbiol.">
        <title>Complete genome sequence of Corynebacterium casei LMG S-19264T (=DSM 44701T), isolated from a smear-ripened cheese.</title>
        <authorList>
            <consortium name="US DOE Joint Genome Institute (JGI-PGF)"/>
            <person name="Walter F."/>
            <person name="Albersmeier A."/>
            <person name="Kalinowski J."/>
            <person name="Ruckert C."/>
        </authorList>
    </citation>
    <scope>NUCLEOTIDE SEQUENCE</scope>
    <source>
        <strain evidence="1">CGMCC 4.7368</strain>
    </source>
</reference>
<dbReference type="RefSeq" id="WP_189127768.1">
    <property type="nucleotide sequence ID" value="NZ_BMNH01000027.1"/>
</dbReference>
<reference evidence="1" key="2">
    <citation type="submission" date="2020-09" db="EMBL/GenBank/DDBJ databases">
        <authorList>
            <person name="Sun Q."/>
            <person name="Zhou Y."/>
        </authorList>
    </citation>
    <scope>NUCLEOTIDE SEQUENCE</scope>
    <source>
        <strain evidence="1">CGMCC 4.7368</strain>
    </source>
</reference>
<keyword evidence="2" id="KW-1185">Reference proteome</keyword>
<dbReference type="EMBL" id="BMNH01000027">
    <property type="protein sequence ID" value="GGO78955.1"/>
    <property type="molecule type" value="Genomic_DNA"/>
</dbReference>
<dbReference type="Proteomes" id="UP000646523">
    <property type="component" value="Unassembled WGS sequence"/>
</dbReference>
<evidence type="ECO:0000313" key="2">
    <source>
        <dbReference type="Proteomes" id="UP000646523"/>
    </source>
</evidence>
<accession>A0A917Z9F3</accession>
<gene>
    <name evidence="1" type="ORF">GCM10012289_62140</name>
</gene>
<proteinExistence type="predicted"/>
<name>A0A917Z9F3_9ACTN</name>